<dbReference type="RefSeq" id="WP_306105856.1">
    <property type="nucleotide sequence ID" value="NZ_CP120988.1"/>
</dbReference>
<keyword evidence="5" id="KW-1185">Reference proteome</keyword>
<feature type="chain" id="PRO_5046684136" description="DUF6801 domain-containing protein" evidence="2">
    <location>
        <begin position="37"/>
        <end position="515"/>
    </location>
</feature>
<accession>A0ABY9IHZ5</accession>
<dbReference type="EMBL" id="CP120988">
    <property type="protein sequence ID" value="WLQ54863.1"/>
    <property type="molecule type" value="Genomic_DNA"/>
</dbReference>
<reference evidence="4 5" key="1">
    <citation type="submission" date="2023-03" db="EMBL/GenBank/DDBJ databases">
        <title>Isolation and description of six Streptomyces strains from soil environments, able to metabolize different microbial glucans.</title>
        <authorList>
            <person name="Widen T."/>
            <person name="Larsbrink J."/>
        </authorList>
    </citation>
    <scope>NUCLEOTIDE SEQUENCE [LARGE SCALE GENOMIC DNA]</scope>
    <source>
        <strain evidence="4 5">Alt2</strain>
    </source>
</reference>
<evidence type="ECO:0000313" key="4">
    <source>
        <dbReference type="EMBL" id="WLQ54863.1"/>
    </source>
</evidence>
<evidence type="ECO:0000256" key="1">
    <source>
        <dbReference type="SAM" id="MobiDB-lite"/>
    </source>
</evidence>
<sequence>MPILAPGVRRRTTARGAVVATAVLLGGMLPGAQATAGDHEIDAHLVYTCDFASGEQQVQVGVTATVPDSARAGERITPTDVVTEVTLPDAVVKELAGAGAVTLGADTRLTTRVGQQGHRTETEWLGTTGTAVPVPASGPLTLRSAGEVPFVRPLAAGDLTFDALGLAGVLTPRKADGTAVEPAATAAGGTAVEPAATELACTPEADQPTGLGKVRITGEEAGITPEPTWPGDTGSGKAEARPKDLAAPEVGARKEPSAAAEAAPPCVGDPNDGLNMVAYVTGYADVTKLRSATKFPLACAQITQGETRPDFSQPGFLHMYQDSAVVLDYQGKPQLPPASGTFLTFGFMPTTAVMEMTQIPPKTGGDGLLVPNIKSDIAIDLSNNSSKNITVITMDFMLRLRDVEVNGVPMDVGDSCRTSKPFRLTLEGRMTMTPEGVIDGYTLVSGGVLTGSVTIPPFSGCGTAGEDLDSLFTASISGESGYVKQTQGAPCATVSADPTYCTPEGQPVNVPVAER</sequence>
<gene>
    <name evidence="4" type="ORF">P8A19_05175</name>
</gene>
<feature type="region of interest" description="Disordered" evidence="1">
    <location>
        <begin position="221"/>
        <end position="249"/>
    </location>
</feature>
<evidence type="ECO:0000256" key="2">
    <source>
        <dbReference type="SAM" id="SignalP"/>
    </source>
</evidence>
<name>A0ABY9IHZ5_9ACTN</name>
<keyword evidence="2" id="KW-0732">Signal</keyword>
<dbReference type="Proteomes" id="UP001235744">
    <property type="component" value="Chromosome"/>
</dbReference>
<feature type="domain" description="DUF6801" evidence="3">
    <location>
        <begin position="47"/>
        <end position="191"/>
    </location>
</feature>
<proteinExistence type="predicted"/>
<feature type="signal peptide" evidence="2">
    <location>
        <begin position="1"/>
        <end position="36"/>
    </location>
</feature>
<evidence type="ECO:0000259" key="3">
    <source>
        <dbReference type="Pfam" id="PF20611"/>
    </source>
</evidence>
<feature type="compositionally biased region" description="Basic and acidic residues" evidence="1">
    <location>
        <begin position="238"/>
        <end position="249"/>
    </location>
</feature>
<evidence type="ECO:0000313" key="5">
    <source>
        <dbReference type="Proteomes" id="UP001235744"/>
    </source>
</evidence>
<dbReference type="Pfam" id="PF20611">
    <property type="entry name" value="DUF6801"/>
    <property type="match status" value="1"/>
</dbReference>
<protein>
    <recommendedName>
        <fullName evidence="3">DUF6801 domain-containing protein</fullName>
    </recommendedName>
</protein>
<dbReference type="InterPro" id="IPR046542">
    <property type="entry name" value="DUF6801"/>
</dbReference>
<organism evidence="4 5">
    <name type="scientific">Streptomyces poriferorum</name>
    <dbReference type="NCBI Taxonomy" id="2798799"/>
    <lineage>
        <taxon>Bacteria</taxon>
        <taxon>Bacillati</taxon>
        <taxon>Actinomycetota</taxon>
        <taxon>Actinomycetes</taxon>
        <taxon>Kitasatosporales</taxon>
        <taxon>Streptomycetaceae</taxon>
        <taxon>Streptomyces</taxon>
    </lineage>
</organism>